<dbReference type="Pfam" id="PF11751">
    <property type="entry name" value="PorP_SprF"/>
    <property type="match status" value="1"/>
</dbReference>
<sequence>MKLKLFFVITIVFCLVIHAQQEPQYSQYMYNMSTVNPAYATAQSGLISTGLLYRRQWTGIEGAPQTANVFGNIPMSEKIELSVNYVNDRIGDAIPVNNDYINIDFAYITKISDQARLSYGLKAGVNNFKIDPSGSNVASDPAFADNTSTTQLNIGAGLYLFTSNFYAGISSPNLLPSDIDIDGIGVAQTKTHIYGIAGYVFDFVDEVKLKPSMVIKQVLDSPLTFDLSLNSLIYDKFELGVSYRYTDSFIALAGFNITQNLKIGYSYDFSVSDLSGYNDGSHEIVMLFNFDLLKFSNKYSSPRFF</sequence>
<comment type="caution">
    <text evidence="2">The sequence shown here is derived from an EMBL/GenBank/DDBJ whole genome shotgun (WGS) entry which is preliminary data.</text>
</comment>
<evidence type="ECO:0000313" key="2">
    <source>
        <dbReference type="EMBL" id="TSE11521.1"/>
    </source>
</evidence>
<dbReference type="RefSeq" id="WP_109437532.1">
    <property type="nucleotide sequence ID" value="NZ_CANLFO010000004.1"/>
</dbReference>
<protein>
    <submittedName>
        <fullName evidence="2">Type IX secretion system membrane protein PorP/SprF</fullName>
    </submittedName>
</protein>
<reference evidence="2 3" key="1">
    <citation type="submission" date="2019-07" db="EMBL/GenBank/DDBJ databases">
        <title>The draft genome sequence of Aquimarina algiphila M91.</title>
        <authorList>
            <person name="Meng X."/>
        </authorList>
    </citation>
    <scope>NUCLEOTIDE SEQUENCE [LARGE SCALE GENOMIC DNA]</scope>
    <source>
        <strain evidence="2 3">M91</strain>
    </source>
</reference>
<dbReference type="EMBL" id="VLNR01000001">
    <property type="protein sequence ID" value="TSE11521.1"/>
    <property type="molecule type" value="Genomic_DNA"/>
</dbReference>
<accession>A0A554VS57</accession>
<keyword evidence="3" id="KW-1185">Reference proteome</keyword>
<dbReference type="NCBIfam" id="TIGR03519">
    <property type="entry name" value="T9SS_PorP_fam"/>
    <property type="match status" value="1"/>
</dbReference>
<dbReference type="AlphaFoldDB" id="A0A554VS57"/>
<evidence type="ECO:0000313" key="3">
    <source>
        <dbReference type="Proteomes" id="UP000318833"/>
    </source>
</evidence>
<dbReference type="Proteomes" id="UP000318833">
    <property type="component" value="Unassembled WGS sequence"/>
</dbReference>
<feature type="chain" id="PRO_5021827267" evidence="1">
    <location>
        <begin position="20"/>
        <end position="305"/>
    </location>
</feature>
<name>A0A554VS57_9FLAO</name>
<evidence type="ECO:0000256" key="1">
    <source>
        <dbReference type="SAM" id="SignalP"/>
    </source>
</evidence>
<dbReference type="OrthoDB" id="1114455at2"/>
<gene>
    <name evidence="2" type="ORF">FOF46_00645</name>
</gene>
<keyword evidence="1" id="KW-0732">Signal</keyword>
<organism evidence="2 3">
    <name type="scientific">Aquimarina algiphila</name>
    <dbReference type="NCBI Taxonomy" id="2047982"/>
    <lineage>
        <taxon>Bacteria</taxon>
        <taxon>Pseudomonadati</taxon>
        <taxon>Bacteroidota</taxon>
        <taxon>Flavobacteriia</taxon>
        <taxon>Flavobacteriales</taxon>
        <taxon>Flavobacteriaceae</taxon>
        <taxon>Aquimarina</taxon>
    </lineage>
</organism>
<proteinExistence type="predicted"/>
<feature type="signal peptide" evidence="1">
    <location>
        <begin position="1"/>
        <end position="19"/>
    </location>
</feature>
<dbReference type="InterPro" id="IPR019861">
    <property type="entry name" value="PorP/SprF_Bacteroidetes"/>
</dbReference>